<protein>
    <submittedName>
        <fullName evidence="3">Lipooligosaccharided-glycero-D-manno-heptosyltransferase</fullName>
    </submittedName>
</protein>
<gene>
    <name evidence="3" type="ORF">DAA48_09995</name>
</gene>
<dbReference type="GO" id="GO:0009244">
    <property type="term" value="P:lipopolysaccharide core region biosynthetic process"/>
    <property type="evidence" value="ECO:0007669"/>
    <property type="project" value="TreeGrafter"/>
</dbReference>
<dbReference type="Gene3D" id="3.40.50.2000">
    <property type="entry name" value="Glycogen Phosphorylase B"/>
    <property type="match status" value="2"/>
</dbReference>
<dbReference type="InterPro" id="IPR051199">
    <property type="entry name" value="LPS_LOS_Heptosyltrfase"/>
</dbReference>
<dbReference type="Pfam" id="PF01075">
    <property type="entry name" value="Glyco_transf_9"/>
    <property type="match status" value="1"/>
</dbReference>
<dbReference type="GO" id="GO:0005829">
    <property type="term" value="C:cytosol"/>
    <property type="evidence" value="ECO:0007669"/>
    <property type="project" value="TreeGrafter"/>
</dbReference>
<evidence type="ECO:0000256" key="2">
    <source>
        <dbReference type="ARBA" id="ARBA00022679"/>
    </source>
</evidence>
<dbReference type="PANTHER" id="PTHR30160:SF7">
    <property type="entry name" value="ADP-HEPTOSE--LPS HEPTOSYLTRANSFERASE 2"/>
    <property type="match status" value="1"/>
</dbReference>
<dbReference type="AlphaFoldDB" id="A0A2T4N2P3"/>
<accession>A0A2T4N2P3</accession>
<keyword evidence="1" id="KW-0328">Glycosyltransferase</keyword>
<sequence length="360" mass="40791">MEVIAMIKIFQLWRDVLRRKLGILLFDRHSSVRASSHGATVFVRWDAKLGDAIVSSWVAREIKNKFPERKVYVITSSEMAPLFRDFFNFDCVFEIPKRAGYMELKKLANEIGNVDYLVHFSQKMKMKDLYFISKVGSKNVAGVDDELDCINIKLGQKTAGMHFANKFKVLLEHMGIANPDTSYIVPSCQDAEDRVGSWWPSNKTLCFNPYGSGTSRCFSVEKIIALINTMLDSSNHNICLLYPPGRERDVERVLSHVCDPTRVVSDHEKPSLAALFAQTRHCAGMVSVDTATVHIATGLNKPVLGIYNDNFGMPENVEWHPNNPHSSVIYAETRSAQQDVNFINVAEFKTVFNKWVADYL</sequence>
<evidence type="ECO:0000313" key="4">
    <source>
        <dbReference type="Proteomes" id="UP000241986"/>
    </source>
</evidence>
<dbReference type="GO" id="GO:0008713">
    <property type="term" value="F:ADP-heptose-lipopolysaccharide heptosyltransferase activity"/>
    <property type="evidence" value="ECO:0007669"/>
    <property type="project" value="TreeGrafter"/>
</dbReference>
<organism evidence="3 4">
    <name type="scientific">Aeromonas veronii</name>
    <dbReference type="NCBI Taxonomy" id="654"/>
    <lineage>
        <taxon>Bacteria</taxon>
        <taxon>Pseudomonadati</taxon>
        <taxon>Pseudomonadota</taxon>
        <taxon>Gammaproteobacteria</taxon>
        <taxon>Aeromonadales</taxon>
        <taxon>Aeromonadaceae</taxon>
        <taxon>Aeromonas</taxon>
    </lineage>
</organism>
<dbReference type="InterPro" id="IPR002201">
    <property type="entry name" value="Glyco_trans_9"/>
</dbReference>
<dbReference type="EMBL" id="PZKL01000024">
    <property type="protein sequence ID" value="PTH81099.1"/>
    <property type="molecule type" value="Genomic_DNA"/>
</dbReference>
<dbReference type="Proteomes" id="UP000241986">
    <property type="component" value="Unassembled WGS sequence"/>
</dbReference>
<evidence type="ECO:0000313" key="3">
    <source>
        <dbReference type="EMBL" id="PTH81099.1"/>
    </source>
</evidence>
<name>A0A2T4N2P3_AERVE</name>
<keyword evidence="2 3" id="KW-0808">Transferase</keyword>
<comment type="caution">
    <text evidence="3">The sequence shown here is derived from an EMBL/GenBank/DDBJ whole genome shotgun (WGS) entry which is preliminary data.</text>
</comment>
<reference evidence="3 4" key="1">
    <citation type="submission" date="2018-03" db="EMBL/GenBank/DDBJ databases">
        <title>Aeromonas veronii whole genome sequencing and analysis.</title>
        <authorList>
            <person name="Xie H."/>
            <person name="Liu T."/>
            <person name="Wang K."/>
        </authorList>
    </citation>
    <scope>NUCLEOTIDE SEQUENCE [LARGE SCALE GENOMIC DNA]</scope>
    <source>
        <strain evidence="3 4">XH.VA.1</strain>
    </source>
</reference>
<dbReference type="SUPFAM" id="SSF53756">
    <property type="entry name" value="UDP-Glycosyltransferase/glycogen phosphorylase"/>
    <property type="match status" value="1"/>
</dbReference>
<evidence type="ECO:0000256" key="1">
    <source>
        <dbReference type="ARBA" id="ARBA00022676"/>
    </source>
</evidence>
<dbReference type="PANTHER" id="PTHR30160">
    <property type="entry name" value="TETRAACYLDISACCHARIDE 4'-KINASE-RELATED"/>
    <property type="match status" value="1"/>
</dbReference>
<proteinExistence type="predicted"/>